<dbReference type="GeneID" id="2867978"/>
<dbReference type="VEuPathDB" id="FungiDB:AN9167"/>
<dbReference type="OMA" id="IYRETWF"/>
<dbReference type="KEGG" id="ani:ANIA_09167"/>
<dbReference type="EMBL" id="BN001306">
    <property type="protein sequence ID" value="CBF82405.1"/>
    <property type="molecule type" value="Genomic_DNA"/>
</dbReference>
<organism evidence="2 3">
    <name type="scientific">Emericella nidulans (strain FGSC A4 / ATCC 38163 / CBS 112.46 / NRRL 194 / M139)</name>
    <name type="common">Aspergillus nidulans</name>
    <dbReference type="NCBI Taxonomy" id="227321"/>
    <lineage>
        <taxon>Eukaryota</taxon>
        <taxon>Fungi</taxon>
        <taxon>Dikarya</taxon>
        <taxon>Ascomycota</taxon>
        <taxon>Pezizomycotina</taxon>
        <taxon>Eurotiomycetes</taxon>
        <taxon>Eurotiomycetidae</taxon>
        <taxon>Eurotiales</taxon>
        <taxon>Aspergillaceae</taxon>
        <taxon>Aspergillus</taxon>
        <taxon>Aspergillus subgen. Nidulantes</taxon>
    </lineage>
</organism>
<keyword evidence="3" id="KW-1185">Reference proteome</keyword>
<dbReference type="RefSeq" id="XP_682436.1">
    <property type="nucleotide sequence ID" value="XM_677344.1"/>
</dbReference>
<dbReference type="InParanoid" id="Q5ARB3"/>
<gene>
    <name evidence="2" type="ORF">ANIA_09167</name>
</gene>
<name>Q5ARB3_EMENI</name>
<dbReference type="OrthoDB" id="288942at2759"/>
<sequence length="358" mass="41632">MSQPTLHPPDFTTYHDQSQSPLFSTLPPEIRTEIFKYTLSPIEDKTKLYAKETYWARPGYSAPHKTYTELLRTCKLVYAESWFMPFALAEHSFYIVARDRAPSTRANWRWEKEQMEGWLKVLNDIHREGQDQGQGHDGRKVEVGDVRVFAQLYLLEPGMLLQSVLDTEHLLPKRVHLTLRYTDFWYWEHNRPLYIGGKWVRRVRFPESVKAFAVDFESLERRKGEVDILVSQAVEKWVFRRKDGRTLAAKSAELATTKWTGSSMFGGERWIRDEVRPGELDYYVVTATWKLQPPSAADSASEEEKNDMTVRVPDGYRQLPPSFTGQISISRGEMERARVEMDTPAEQAVNAIMEAMEE</sequence>
<dbReference type="eggNOG" id="ENOG502SN8C">
    <property type="taxonomic scope" value="Eukaryota"/>
</dbReference>
<dbReference type="STRING" id="227321.Q5ARB3"/>
<reference evidence="3" key="2">
    <citation type="journal article" date="2009" name="Fungal Genet. Biol.">
        <title>The 2008 update of the Aspergillus nidulans genome annotation: a community effort.</title>
        <authorList>
            <person name="Wortman J.R."/>
            <person name="Gilsenan J.M."/>
            <person name="Joardar V."/>
            <person name="Deegan J."/>
            <person name="Clutterbuck J."/>
            <person name="Andersen M.R."/>
            <person name="Archer D."/>
            <person name="Bencina M."/>
            <person name="Braus G."/>
            <person name="Coutinho P."/>
            <person name="von Dohren H."/>
            <person name="Doonan J."/>
            <person name="Driessen A.J."/>
            <person name="Durek P."/>
            <person name="Espeso E."/>
            <person name="Fekete E."/>
            <person name="Flipphi M."/>
            <person name="Estrada C.G."/>
            <person name="Geysens S."/>
            <person name="Goldman G."/>
            <person name="de Groot P.W."/>
            <person name="Hansen K."/>
            <person name="Harris S.D."/>
            <person name="Heinekamp T."/>
            <person name="Helmstaedt K."/>
            <person name="Henrissat B."/>
            <person name="Hofmann G."/>
            <person name="Homan T."/>
            <person name="Horio T."/>
            <person name="Horiuchi H."/>
            <person name="James S."/>
            <person name="Jones M."/>
            <person name="Karaffa L."/>
            <person name="Karanyi Z."/>
            <person name="Kato M."/>
            <person name="Keller N."/>
            <person name="Kelly D.E."/>
            <person name="Kiel J.A."/>
            <person name="Kim J.M."/>
            <person name="van der Klei I.J."/>
            <person name="Klis F.M."/>
            <person name="Kovalchuk A."/>
            <person name="Krasevec N."/>
            <person name="Kubicek C.P."/>
            <person name="Liu B."/>
            <person name="Maccabe A."/>
            <person name="Meyer V."/>
            <person name="Mirabito P."/>
            <person name="Miskei M."/>
            <person name="Mos M."/>
            <person name="Mullins J."/>
            <person name="Nelson D.R."/>
            <person name="Nielsen J."/>
            <person name="Oakley B.R."/>
            <person name="Osmani S.A."/>
            <person name="Pakula T."/>
            <person name="Paszewski A."/>
            <person name="Paulsen I."/>
            <person name="Pilsyk S."/>
            <person name="Pocsi I."/>
            <person name="Punt P.J."/>
            <person name="Ram A.F."/>
            <person name="Ren Q."/>
            <person name="Robellet X."/>
            <person name="Robson G."/>
            <person name="Seiboth B."/>
            <person name="van Solingen P."/>
            <person name="Specht T."/>
            <person name="Sun J."/>
            <person name="Taheri-Talesh N."/>
            <person name="Takeshita N."/>
            <person name="Ussery D."/>
            <person name="vanKuyk P.A."/>
            <person name="Visser H."/>
            <person name="van de Vondervoort P.J."/>
            <person name="de Vries R.P."/>
            <person name="Walton J."/>
            <person name="Xiang X."/>
            <person name="Xiong Y."/>
            <person name="Zeng A.P."/>
            <person name="Brandt B.W."/>
            <person name="Cornell M.J."/>
            <person name="van den Hondel C.A."/>
            <person name="Visser J."/>
            <person name="Oliver S.G."/>
            <person name="Turner G."/>
        </authorList>
    </citation>
    <scope>GENOME REANNOTATION</scope>
    <source>
        <strain evidence="3">FGSC A4 / ATCC 38163 / CBS 112.46 / NRRL 194 / M139</strain>
    </source>
</reference>
<dbReference type="AlphaFoldDB" id="Q5ARB3"/>
<protein>
    <submittedName>
        <fullName evidence="2">Uncharacterized protein</fullName>
    </submittedName>
</protein>
<dbReference type="Proteomes" id="UP000000560">
    <property type="component" value="Chromosome VI"/>
</dbReference>
<evidence type="ECO:0000313" key="3">
    <source>
        <dbReference type="Proteomes" id="UP000000560"/>
    </source>
</evidence>
<reference evidence="3" key="1">
    <citation type="journal article" date="2005" name="Nature">
        <title>Sequencing of Aspergillus nidulans and comparative analysis with A. fumigatus and A. oryzae.</title>
        <authorList>
            <person name="Galagan J.E."/>
            <person name="Calvo S.E."/>
            <person name="Cuomo C."/>
            <person name="Ma L.J."/>
            <person name="Wortman J.R."/>
            <person name="Batzoglou S."/>
            <person name="Lee S.I."/>
            <person name="Basturkmen M."/>
            <person name="Spevak C.C."/>
            <person name="Clutterbuck J."/>
            <person name="Kapitonov V."/>
            <person name="Jurka J."/>
            <person name="Scazzocchio C."/>
            <person name="Farman M."/>
            <person name="Butler J."/>
            <person name="Purcell S."/>
            <person name="Harris S."/>
            <person name="Braus G.H."/>
            <person name="Draht O."/>
            <person name="Busch S."/>
            <person name="D'Enfert C."/>
            <person name="Bouchier C."/>
            <person name="Goldman G.H."/>
            <person name="Bell-Pedersen D."/>
            <person name="Griffiths-Jones S."/>
            <person name="Doonan J.H."/>
            <person name="Yu J."/>
            <person name="Vienken K."/>
            <person name="Pain A."/>
            <person name="Freitag M."/>
            <person name="Selker E.U."/>
            <person name="Archer D.B."/>
            <person name="Penalva M.A."/>
            <person name="Oakley B.R."/>
            <person name="Momany M."/>
            <person name="Tanaka T."/>
            <person name="Kumagai T."/>
            <person name="Asai K."/>
            <person name="Machida M."/>
            <person name="Nierman W.C."/>
            <person name="Denning D.W."/>
            <person name="Caddick M."/>
            <person name="Hynes M."/>
            <person name="Paoletti M."/>
            <person name="Fischer R."/>
            <person name="Miller B."/>
            <person name="Dyer P."/>
            <person name="Sachs M.S."/>
            <person name="Osmani S.A."/>
            <person name="Birren B.W."/>
        </authorList>
    </citation>
    <scope>NUCLEOTIDE SEQUENCE [LARGE SCALE GENOMIC DNA]</scope>
    <source>
        <strain evidence="3">FGSC A4 / ATCC 38163 / CBS 112.46 / NRRL 194 / M139</strain>
    </source>
</reference>
<proteinExistence type="predicted"/>
<evidence type="ECO:0000256" key="1">
    <source>
        <dbReference type="SAM" id="MobiDB-lite"/>
    </source>
</evidence>
<accession>C8VK25</accession>
<accession>Q5ARB3</accession>
<feature type="region of interest" description="Disordered" evidence="1">
    <location>
        <begin position="294"/>
        <end position="316"/>
    </location>
</feature>
<dbReference type="HOGENOM" id="CLU_055163_0_0_1"/>
<evidence type="ECO:0000313" key="2">
    <source>
        <dbReference type="EMBL" id="CBF82405.1"/>
    </source>
</evidence>